<dbReference type="SUPFAM" id="SSF46785">
    <property type="entry name" value="Winged helix' DNA-binding domain"/>
    <property type="match status" value="1"/>
</dbReference>
<keyword evidence="10" id="KW-0804">Transcription</keyword>
<keyword evidence="8" id="KW-0805">Transcription regulation</keyword>
<dbReference type="SMART" id="SM00345">
    <property type="entry name" value="HTH_GNTR"/>
    <property type="match status" value="1"/>
</dbReference>
<evidence type="ECO:0000256" key="4">
    <source>
        <dbReference type="ARBA" id="ARBA00011738"/>
    </source>
</evidence>
<evidence type="ECO:0000256" key="8">
    <source>
        <dbReference type="ARBA" id="ARBA00023015"/>
    </source>
</evidence>
<keyword evidence="7" id="KW-0378">Hydrolase</keyword>
<dbReference type="InterPro" id="IPR036390">
    <property type="entry name" value="WH_DNA-bd_sf"/>
</dbReference>
<name>A0ABP7ZEC2_9ACTN</name>
<dbReference type="EMBL" id="BAABDO010000128">
    <property type="protein sequence ID" value="GAA4155103.1"/>
    <property type="molecule type" value="Genomic_DNA"/>
</dbReference>
<protein>
    <recommendedName>
        <fullName evidence="5">5'-deoxynucleotidase</fullName>
        <ecNumber evidence="5">3.1.3.89</ecNumber>
    </recommendedName>
</protein>
<accession>A0ABP7ZEC2</accession>
<evidence type="ECO:0000256" key="9">
    <source>
        <dbReference type="ARBA" id="ARBA00023125"/>
    </source>
</evidence>
<dbReference type="Pfam" id="PF13023">
    <property type="entry name" value="HD_3"/>
    <property type="match status" value="1"/>
</dbReference>
<evidence type="ECO:0000256" key="7">
    <source>
        <dbReference type="ARBA" id="ARBA00022801"/>
    </source>
</evidence>
<organism evidence="12 13">
    <name type="scientific">Actinomadura keratinilytica</name>
    <dbReference type="NCBI Taxonomy" id="547461"/>
    <lineage>
        <taxon>Bacteria</taxon>
        <taxon>Bacillati</taxon>
        <taxon>Actinomycetota</taxon>
        <taxon>Actinomycetes</taxon>
        <taxon>Streptosporangiales</taxon>
        <taxon>Thermomonosporaceae</taxon>
        <taxon>Actinomadura</taxon>
    </lineage>
</organism>
<keyword evidence="9" id="KW-0238">DNA-binding</keyword>
<keyword evidence="6" id="KW-0479">Metal-binding</keyword>
<dbReference type="InterPro" id="IPR039356">
    <property type="entry name" value="YfbR/HDDC2"/>
</dbReference>
<evidence type="ECO:0000256" key="1">
    <source>
        <dbReference type="ARBA" id="ARBA00001638"/>
    </source>
</evidence>
<dbReference type="InterPro" id="IPR003607">
    <property type="entry name" value="HD/PDEase_dom"/>
</dbReference>
<dbReference type="Pfam" id="PF00392">
    <property type="entry name" value="GntR"/>
    <property type="match status" value="1"/>
</dbReference>
<comment type="caution">
    <text evidence="12">The sequence shown here is derived from an EMBL/GenBank/DDBJ whole genome shotgun (WGS) entry which is preliminary data.</text>
</comment>
<dbReference type="CDD" id="cd07377">
    <property type="entry name" value="WHTH_GntR"/>
    <property type="match status" value="1"/>
</dbReference>
<dbReference type="SUPFAM" id="SSF109604">
    <property type="entry name" value="HD-domain/PDEase-like"/>
    <property type="match status" value="1"/>
</dbReference>
<dbReference type="Proteomes" id="UP001500266">
    <property type="component" value="Unassembled WGS sequence"/>
</dbReference>
<gene>
    <name evidence="12" type="ORF">GCM10022416_55340</name>
</gene>
<keyword evidence="13" id="KW-1185">Reference proteome</keyword>
<comment type="cofactor">
    <cofactor evidence="2">
        <name>Mn(2+)</name>
        <dbReference type="ChEBI" id="CHEBI:29035"/>
    </cofactor>
</comment>
<feature type="domain" description="HTH gntR-type" evidence="11">
    <location>
        <begin position="10"/>
        <end position="78"/>
    </location>
</feature>
<dbReference type="SMART" id="SM00471">
    <property type="entry name" value="HDc"/>
    <property type="match status" value="1"/>
</dbReference>
<evidence type="ECO:0000256" key="3">
    <source>
        <dbReference type="ARBA" id="ARBA00001941"/>
    </source>
</evidence>
<dbReference type="InterPro" id="IPR000524">
    <property type="entry name" value="Tscrpt_reg_HTH_GntR"/>
</dbReference>
<evidence type="ECO:0000259" key="11">
    <source>
        <dbReference type="PROSITE" id="PS50949"/>
    </source>
</evidence>
<comment type="cofactor">
    <cofactor evidence="3">
        <name>Co(2+)</name>
        <dbReference type="ChEBI" id="CHEBI:48828"/>
    </cofactor>
</comment>
<dbReference type="InterPro" id="IPR036388">
    <property type="entry name" value="WH-like_DNA-bd_sf"/>
</dbReference>
<evidence type="ECO:0000256" key="6">
    <source>
        <dbReference type="ARBA" id="ARBA00022723"/>
    </source>
</evidence>
<reference evidence="13" key="1">
    <citation type="journal article" date="2019" name="Int. J. Syst. Evol. Microbiol.">
        <title>The Global Catalogue of Microorganisms (GCM) 10K type strain sequencing project: providing services to taxonomists for standard genome sequencing and annotation.</title>
        <authorList>
            <consortium name="The Broad Institute Genomics Platform"/>
            <consortium name="The Broad Institute Genome Sequencing Center for Infectious Disease"/>
            <person name="Wu L."/>
            <person name="Ma J."/>
        </authorList>
    </citation>
    <scope>NUCLEOTIDE SEQUENCE [LARGE SCALE GENOMIC DNA]</scope>
    <source>
        <strain evidence="13">JCM 17316</strain>
    </source>
</reference>
<dbReference type="PANTHER" id="PTHR11845">
    <property type="entry name" value="5'-DEOXYNUCLEOTIDASE HDDC2"/>
    <property type="match status" value="1"/>
</dbReference>
<dbReference type="PRINTS" id="PR00035">
    <property type="entry name" value="HTHGNTR"/>
</dbReference>
<evidence type="ECO:0000313" key="13">
    <source>
        <dbReference type="Proteomes" id="UP001500266"/>
    </source>
</evidence>
<dbReference type="Gene3D" id="1.10.3210.10">
    <property type="entry name" value="Hypothetical protein af1432"/>
    <property type="match status" value="1"/>
</dbReference>
<dbReference type="Gene3D" id="1.10.10.10">
    <property type="entry name" value="Winged helix-like DNA-binding domain superfamily/Winged helix DNA-binding domain"/>
    <property type="match status" value="1"/>
</dbReference>
<dbReference type="InterPro" id="IPR006674">
    <property type="entry name" value="HD_domain"/>
</dbReference>
<sequence length="288" mass="30872">MEALDPADKRPAHVQISASIRAAIITGELAPGAQLPSSHELAKQFGVARMTVQHAIRTLKDEGWLDSRVGSGVYVRDQARLPTPTGTTHPLAGAAAFLHEMGHLKQLPRAGWLLLRIATPESVAEHTARVGLVGIVLAALEGADVGHTAALCLLHDSHETRIGDVPSVGRAYVRTATPEAVTAHQTAGMPDEVARVIQDLVAEYEAAETLEARVARDADKIETLLQAKEYQAQGHPTQPWQDTSLAALRTDSGKRLAQAITAGDPNDWWSLFAANYHELRAATRGGRS</sequence>
<evidence type="ECO:0000256" key="2">
    <source>
        <dbReference type="ARBA" id="ARBA00001936"/>
    </source>
</evidence>
<dbReference type="EC" id="3.1.3.89" evidence="5"/>
<evidence type="ECO:0000256" key="5">
    <source>
        <dbReference type="ARBA" id="ARBA00012964"/>
    </source>
</evidence>
<dbReference type="PANTHER" id="PTHR11845:SF13">
    <property type="entry name" value="5'-DEOXYNUCLEOTIDASE HDDC2"/>
    <property type="match status" value="1"/>
</dbReference>
<evidence type="ECO:0000256" key="10">
    <source>
        <dbReference type="ARBA" id="ARBA00023163"/>
    </source>
</evidence>
<comment type="subunit">
    <text evidence="4">Homodimer.</text>
</comment>
<proteinExistence type="predicted"/>
<dbReference type="RefSeq" id="WP_345024600.1">
    <property type="nucleotide sequence ID" value="NZ_BAABDO010000128.1"/>
</dbReference>
<comment type="catalytic activity">
    <reaction evidence="1">
        <text>a 2'-deoxyribonucleoside 5'-phosphate + H2O = a 2'-deoxyribonucleoside + phosphate</text>
        <dbReference type="Rhea" id="RHEA:36167"/>
        <dbReference type="ChEBI" id="CHEBI:15377"/>
        <dbReference type="ChEBI" id="CHEBI:18274"/>
        <dbReference type="ChEBI" id="CHEBI:43474"/>
        <dbReference type="ChEBI" id="CHEBI:65317"/>
        <dbReference type="EC" id="3.1.3.89"/>
    </reaction>
</comment>
<evidence type="ECO:0000313" key="12">
    <source>
        <dbReference type="EMBL" id="GAA4155103.1"/>
    </source>
</evidence>
<dbReference type="PROSITE" id="PS50949">
    <property type="entry name" value="HTH_GNTR"/>
    <property type="match status" value="1"/>
</dbReference>